<evidence type="ECO:0000313" key="2">
    <source>
        <dbReference type="EMBL" id="ERI85709.1"/>
    </source>
</evidence>
<gene>
    <name evidence="2" type="ORF">HMPREF1981_01460</name>
</gene>
<dbReference type="AlphaFoldDB" id="U2C5H0"/>
<evidence type="ECO:0000256" key="1">
    <source>
        <dbReference type="SAM" id="Phobius"/>
    </source>
</evidence>
<sequence>MCPFCHTLRQSYKDICNLSLLFRFYLPDFLVFPLFKVFIPLFFFIWKYQLSLYALNFPSYLMATAYEGTYS</sequence>
<dbReference type="HOGENOM" id="CLU_2731677_0_0_10"/>
<accession>U2C5H0</accession>
<protein>
    <submittedName>
        <fullName evidence="2">Uncharacterized protein</fullName>
    </submittedName>
</protein>
<keyword evidence="1" id="KW-1133">Transmembrane helix</keyword>
<organism evidence="2 3">
    <name type="scientific">Bacteroides pyogenes F0041</name>
    <dbReference type="NCBI Taxonomy" id="1321819"/>
    <lineage>
        <taxon>Bacteria</taxon>
        <taxon>Pseudomonadati</taxon>
        <taxon>Bacteroidota</taxon>
        <taxon>Bacteroidia</taxon>
        <taxon>Bacteroidales</taxon>
        <taxon>Bacteroidaceae</taxon>
        <taxon>Bacteroides</taxon>
    </lineage>
</organism>
<dbReference type="EMBL" id="AWSV01000080">
    <property type="protein sequence ID" value="ERI85709.1"/>
    <property type="molecule type" value="Genomic_DNA"/>
</dbReference>
<reference evidence="2 3" key="1">
    <citation type="submission" date="2013-08" db="EMBL/GenBank/DDBJ databases">
        <authorList>
            <person name="Weinstock G."/>
            <person name="Sodergren E."/>
            <person name="Wylie T."/>
            <person name="Fulton L."/>
            <person name="Fulton R."/>
            <person name="Fronick C."/>
            <person name="O'Laughlin M."/>
            <person name="Godfrey J."/>
            <person name="Miner T."/>
            <person name="Herter B."/>
            <person name="Appelbaum E."/>
            <person name="Cordes M."/>
            <person name="Lek S."/>
            <person name="Wollam A."/>
            <person name="Pepin K.H."/>
            <person name="Palsikar V.B."/>
            <person name="Mitreva M."/>
            <person name="Wilson R.K."/>
        </authorList>
    </citation>
    <scope>NUCLEOTIDE SEQUENCE [LARGE SCALE GENOMIC DNA]</scope>
    <source>
        <strain evidence="2 3">F0041</strain>
    </source>
</reference>
<dbReference type="PATRIC" id="fig|1321819.3.peg.1341"/>
<name>U2C5H0_9BACE</name>
<proteinExistence type="predicted"/>
<feature type="transmembrane region" description="Helical" evidence="1">
    <location>
        <begin position="29"/>
        <end position="46"/>
    </location>
</feature>
<keyword evidence="1" id="KW-0812">Transmembrane</keyword>
<evidence type="ECO:0000313" key="3">
    <source>
        <dbReference type="Proteomes" id="UP000016496"/>
    </source>
</evidence>
<keyword evidence="1" id="KW-0472">Membrane</keyword>
<comment type="caution">
    <text evidence="2">The sequence shown here is derived from an EMBL/GenBank/DDBJ whole genome shotgun (WGS) entry which is preliminary data.</text>
</comment>
<dbReference type="Proteomes" id="UP000016496">
    <property type="component" value="Unassembled WGS sequence"/>
</dbReference>